<dbReference type="InterPro" id="IPR046830">
    <property type="entry name" value="Calmod_bind_M"/>
</dbReference>
<gene>
    <name evidence="3" type="ORF">AG4045_001321</name>
</gene>
<sequence length="350" mass="39845">MVMSKKRQREDDGRPKAEEDFTSDGSKQRLQNVVLEVMKLRALQQFMGPVLEPLIRRVVKEEFELALQKYTTNMESNSSEEIQPAVYKKHYPPSLFDEVWRLEKIGKEGAFHKRLCREGINTVKDFLILLNQDPTRLRHADARSLVILAFNKWEEVVALDESSLLSNDYHPLNSSMAGSSSGINILSSSNFVSFEPQLDASTSDIVTSFYSMRSDNNMDNFGFQDSESIEVNFDHSLSVPDLVANSFTCDSGSITQSLCADNHHQPFDTLGSFQNPSLPVHGADADLYSLVSEFMHSHSGATEGITKAQRRWRMLFSVLRWFSVRRIVARKSMQQRQAFRSSIADRNVQF</sequence>
<dbReference type="GO" id="GO:0005634">
    <property type="term" value="C:nucleus"/>
    <property type="evidence" value="ECO:0007669"/>
    <property type="project" value="TreeGrafter"/>
</dbReference>
<dbReference type="GO" id="GO:0005516">
    <property type="term" value="F:calmodulin binding"/>
    <property type="evidence" value="ECO:0007669"/>
    <property type="project" value="InterPro"/>
</dbReference>
<comment type="caution">
    <text evidence="3">The sequence shown here is derived from an EMBL/GenBank/DDBJ whole genome shotgun (WGS) entry which is preliminary data.</text>
</comment>
<feature type="domain" description="Calmodulin binding protein central" evidence="2">
    <location>
        <begin position="95"/>
        <end position="139"/>
    </location>
</feature>
<feature type="region of interest" description="Disordered" evidence="1">
    <location>
        <begin position="1"/>
        <end position="25"/>
    </location>
</feature>
<dbReference type="Proteomes" id="UP000593563">
    <property type="component" value="Unassembled WGS sequence"/>
</dbReference>
<name>A0A6L5BDU4_APIGR</name>
<feature type="compositionally biased region" description="Basic and acidic residues" evidence="1">
    <location>
        <begin position="8"/>
        <end position="19"/>
    </location>
</feature>
<protein>
    <recommendedName>
        <fullName evidence="2">Calmodulin binding protein central domain-containing protein</fullName>
    </recommendedName>
</protein>
<dbReference type="PANTHER" id="PTHR31713">
    <property type="entry name" value="OS02G0177800 PROTEIN"/>
    <property type="match status" value="1"/>
</dbReference>
<proteinExistence type="predicted"/>
<evidence type="ECO:0000313" key="4">
    <source>
        <dbReference type="Proteomes" id="UP000593563"/>
    </source>
</evidence>
<dbReference type="AlphaFoldDB" id="A0A6L5BDU4"/>
<evidence type="ECO:0000256" key="1">
    <source>
        <dbReference type="SAM" id="MobiDB-lite"/>
    </source>
</evidence>
<dbReference type="GO" id="GO:0043565">
    <property type="term" value="F:sequence-specific DNA binding"/>
    <property type="evidence" value="ECO:0007669"/>
    <property type="project" value="TreeGrafter"/>
</dbReference>
<dbReference type="InterPro" id="IPR012416">
    <property type="entry name" value="CBP60"/>
</dbReference>
<keyword evidence="4" id="KW-1185">Reference proteome</keyword>
<dbReference type="PANTHER" id="PTHR31713:SF14">
    <property type="entry name" value="CALMODULIN-BINDING PROTEIN 60 A"/>
    <property type="match status" value="1"/>
</dbReference>
<dbReference type="GO" id="GO:0080142">
    <property type="term" value="P:regulation of salicylic acid biosynthetic process"/>
    <property type="evidence" value="ECO:0007669"/>
    <property type="project" value="TreeGrafter"/>
</dbReference>
<dbReference type="Pfam" id="PF20451">
    <property type="entry name" value="Calmod_bind_M"/>
    <property type="match status" value="1"/>
</dbReference>
<evidence type="ECO:0000313" key="3">
    <source>
        <dbReference type="EMBL" id="KAF1002987.1"/>
    </source>
</evidence>
<dbReference type="EMBL" id="WRXP01000022">
    <property type="protein sequence ID" value="KAF1002987.1"/>
    <property type="molecule type" value="Genomic_DNA"/>
</dbReference>
<accession>A0A6L5BDU4</accession>
<evidence type="ECO:0000259" key="2">
    <source>
        <dbReference type="Pfam" id="PF20451"/>
    </source>
</evidence>
<dbReference type="GO" id="GO:0003700">
    <property type="term" value="F:DNA-binding transcription factor activity"/>
    <property type="evidence" value="ECO:0007669"/>
    <property type="project" value="TreeGrafter"/>
</dbReference>
<organism evidence="3 4">
    <name type="scientific">Apium graveolens</name>
    <name type="common">Celery</name>
    <dbReference type="NCBI Taxonomy" id="4045"/>
    <lineage>
        <taxon>Eukaryota</taxon>
        <taxon>Viridiplantae</taxon>
        <taxon>Streptophyta</taxon>
        <taxon>Embryophyta</taxon>
        <taxon>Tracheophyta</taxon>
        <taxon>Spermatophyta</taxon>
        <taxon>Magnoliopsida</taxon>
        <taxon>eudicotyledons</taxon>
        <taxon>Gunneridae</taxon>
        <taxon>Pentapetalae</taxon>
        <taxon>asterids</taxon>
        <taxon>campanulids</taxon>
        <taxon>Apiales</taxon>
        <taxon>Apiaceae</taxon>
        <taxon>Apioideae</taxon>
        <taxon>apioid superclade</taxon>
        <taxon>Apieae</taxon>
        <taxon>Apium</taxon>
    </lineage>
</organism>
<reference evidence="3" key="1">
    <citation type="submission" date="2020-01" db="EMBL/GenBank/DDBJ databases">
        <title>The Celery Genome Sequence Reveals Sequential Paleo-tetraploidization, Resistance Gene Elimination, Karyotype Evolution, and Functional Innovation in Apiales.</title>
        <authorList>
            <person name="Song X."/>
        </authorList>
    </citation>
    <scope>NUCLEOTIDE SEQUENCE</scope>
    <source>
        <tissue evidence="3">Leaf</tissue>
    </source>
</reference>